<dbReference type="Pfam" id="PF08240">
    <property type="entry name" value="ADH_N"/>
    <property type="match status" value="1"/>
</dbReference>
<dbReference type="RefSeq" id="WP_003607192.1">
    <property type="nucleotide sequence ID" value="NZ_AGJK01000445.1"/>
</dbReference>
<dbReference type="AlphaFoldDB" id="H1KV13"/>
<comment type="cofactor">
    <cofactor evidence="1">
        <name>Zn(2+)</name>
        <dbReference type="ChEBI" id="CHEBI:29105"/>
    </cofactor>
</comment>
<dbReference type="SUPFAM" id="SSF50129">
    <property type="entry name" value="GroES-like"/>
    <property type="match status" value="1"/>
</dbReference>
<accession>H1KV13</accession>
<evidence type="ECO:0000313" key="10">
    <source>
        <dbReference type="EMBL" id="EHP77621.1"/>
    </source>
</evidence>
<gene>
    <name evidence="10" type="ORF">MetexDRAFT_6476</name>
</gene>
<dbReference type="PROSITE" id="PS00065">
    <property type="entry name" value="D_2_HYDROXYACID_DH_1"/>
    <property type="match status" value="1"/>
</dbReference>
<keyword evidence="5" id="KW-0521">NADP</keyword>
<keyword evidence="6 10" id="KW-0560">Oxidoreductase</keyword>
<evidence type="ECO:0000259" key="9">
    <source>
        <dbReference type="Pfam" id="PF08240"/>
    </source>
</evidence>
<dbReference type="Gene3D" id="3.40.50.720">
    <property type="entry name" value="NAD(P)-binding Rossmann-like Domain"/>
    <property type="match status" value="1"/>
</dbReference>
<keyword evidence="3" id="KW-0479">Metal-binding</keyword>
<dbReference type="GO" id="GO:0008106">
    <property type="term" value="F:alcohol dehydrogenase (NADP+) activity"/>
    <property type="evidence" value="ECO:0007669"/>
    <property type="project" value="UniProtKB-EC"/>
</dbReference>
<dbReference type="Proteomes" id="UP000004382">
    <property type="component" value="Unassembled WGS sequence"/>
</dbReference>
<reference evidence="10 11" key="1">
    <citation type="submission" date="2011-09" db="EMBL/GenBank/DDBJ databases">
        <title>The draft genome of Methylobacterium extorquens DSM 13060.</title>
        <authorList>
            <consortium name="US DOE Joint Genome Institute (JGI-PGF)"/>
            <person name="Lucas S."/>
            <person name="Han J."/>
            <person name="Lapidus A."/>
            <person name="Cheng J.-F."/>
            <person name="Goodwin L."/>
            <person name="Pitluck S."/>
            <person name="Peters L."/>
            <person name="Land M.L."/>
            <person name="Hauser L."/>
            <person name="Koskimaki J."/>
            <person name="Halonen O."/>
            <person name="Pirttila A."/>
            <person name="Frank C."/>
            <person name="Woyke T.J."/>
        </authorList>
    </citation>
    <scope>NUCLEOTIDE SEQUENCE [LARGE SCALE GENOMIC DNA]</scope>
    <source>
        <strain evidence="10 11">DSM 13060</strain>
    </source>
</reference>
<dbReference type="EC" id="1.1.1.2" evidence="7"/>
<dbReference type="InterPro" id="IPR011032">
    <property type="entry name" value="GroES-like_sf"/>
</dbReference>
<feature type="domain" description="Alcohol dehydrogenase-like N-terminal" evidence="9">
    <location>
        <begin position="27"/>
        <end position="138"/>
    </location>
</feature>
<evidence type="ECO:0000256" key="7">
    <source>
        <dbReference type="ARBA" id="ARBA00024074"/>
    </source>
</evidence>
<dbReference type="InterPro" id="IPR029752">
    <property type="entry name" value="D-isomer_DH_CS1"/>
</dbReference>
<comment type="similarity">
    <text evidence="2">Belongs to the zinc-containing alcohol dehydrogenase family.</text>
</comment>
<dbReference type="Gene3D" id="3.90.180.10">
    <property type="entry name" value="Medium-chain alcohol dehydrogenases, catalytic domain"/>
    <property type="match status" value="1"/>
</dbReference>
<evidence type="ECO:0000256" key="6">
    <source>
        <dbReference type="ARBA" id="ARBA00023002"/>
    </source>
</evidence>
<dbReference type="PANTHER" id="PTHR42683">
    <property type="entry name" value="ALDEHYDE REDUCTASE"/>
    <property type="match status" value="1"/>
</dbReference>
<comment type="caution">
    <text evidence="10">The sequence shown here is derived from an EMBL/GenBank/DDBJ whole genome shotgun (WGS) entry which is preliminary data.</text>
</comment>
<dbReference type="Pfam" id="PF00107">
    <property type="entry name" value="ADH_zinc_N"/>
    <property type="match status" value="1"/>
</dbReference>
<evidence type="ECO:0000256" key="2">
    <source>
        <dbReference type="ARBA" id="ARBA00008072"/>
    </source>
</evidence>
<dbReference type="InterPro" id="IPR013154">
    <property type="entry name" value="ADH-like_N"/>
</dbReference>
<evidence type="ECO:0000256" key="4">
    <source>
        <dbReference type="ARBA" id="ARBA00022833"/>
    </source>
</evidence>
<name>H1KV13_METEX</name>
<dbReference type="FunFam" id="3.90.180.10:FF:000018">
    <property type="entry name" value="NAD(P)-dependent alcohol dehydrogenase"/>
    <property type="match status" value="1"/>
</dbReference>
<evidence type="ECO:0000256" key="3">
    <source>
        <dbReference type="ARBA" id="ARBA00022723"/>
    </source>
</evidence>
<dbReference type="InterPro" id="IPR013149">
    <property type="entry name" value="ADH-like_C"/>
</dbReference>
<evidence type="ECO:0000259" key="8">
    <source>
        <dbReference type="Pfam" id="PF00107"/>
    </source>
</evidence>
<dbReference type="InterPro" id="IPR036291">
    <property type="entry name" value="NAD(P)-bd_dom_sf"/>
</dbReference>
<proteinExistence type="inferred from homology"/>
<organism evidence="10 11">
    <name type="scientific">Methylorubrum extorquens DSM 13060</name>
    <dbReference type="NCBI Taxonomy" id="882800"/>
    <lineage>
        <taxon>Bacteria</taxon>
        <taxon>Pseudomonadati</taxon>
        <taxon>Pseudomonadota</taxon>
        <taxon>Alphaproteobacteria</taxon>
        <taxon>Hyphomicrobiales</taxon>
        <taxon>Methylobacteriaceae</taxon>
        <taxon>Methylorubrum</taxon>
    </lineage>
</organism>
<dbReference type="CDD" id="cd05283">
    <property type="entry name" value="CAD1"/>
    <property type="match status" value="1"/>
</dbReference>
<feature type="domain" description="Alcohol dehydrogenase-like C-terminal" evidence="8">
    <location>
        <begin position="177"/>
        <end position="226"/>
    </location>
</feature>
<keyword evidence="4" id="KW-0862">Zinc</keyword>
<evidence type="ECO:0000256" key="5">
    <source>
        <dbReference type="ARBA" id="ARBA00022857"/>
    </source>
</evidence>
<sequence length="239" mass="25043">MTEIRGWAAHGAGKPLELTCIEVGALGPEEVEIKVEYCGLCHSDLSTKNNDWGMSQYPVILGHEAVGTVTAVGEHTKGVKVGQRVGVGWNASSCMHCHQCMTGQHNLCAEALPTIIGHQGGFSDKIRAHWAWAIPLPDSLDISAAGPLLCGGVTVFEPLAVMGVRPTDRVGVVGIGGLGHMALKFARAWGCEVTAFTSTEGKADEARGFGAHHVVATRDADALKRAAGSLDFILGPVVT</sequence>
<dbReference type="InterPro" id="IPR047109">
    <property type="entry name" value="CAD-like"/>
</dbReference>
<protein>
    <recommendedName>
        <fullName evidence="7">alcohol dehydrogenase (NADP(+))</fullName>
        <ecNumber evidence="7">1.1.1.2</ecNumber>
    </recommendedName>
</protein>
<dbReference type="GO" id="GO:0046872">
    <property type="term" value="F:metal ion binding"/>
    <property type="evidence" value="ECO:0007669"/>
    <property type="project" value="UniProtKB-KW"/>
</dbReference>
<dbReference type="PATRIC" id="fig|882800.3.peg.6176"/>
<evidence type="ECO:0000256" key="1">
    <source>
        <dbReference type="ARBA" id="ARBA00001947"/>
    </source>
</evidence>
<dbReference type="SUPFAM" id="SSF51735">
    <property type="entry name" value="NAD(P)-binding Rossmann-fold domains"/>
    <property type="match status" value="1"/>
</dbReference>
<evidence type="ECO:0000313" key="11">
    <source>
        <dbReference type="Proteomes" id="UP000004382"/>
    </source>
</evidence>
<dbReference type="EMBL" id="AGJK01000445">
    <property type="protein sequence ID" value="EHP77621.1"/>
    <property type="molecule type" value="Genomic_DNA"/>
</dbReference>